<dbReference type="Proteomes" id="UP001279410">
    <property type="component" value="Unassembled WGS sequence"/>
</dbReference>
<dbReference type="GO" id="GO:0005794">
    <property type="term" value="C:Golgi apparatus"/>
    <property type="evidence" value="ECO:0007669"/>
    <property type="project" value="TreeGrafter"/>
</dbReference>
<feature type="region of interest" description="Disordered" evidence="2">
    <location>
        <begin position="161"/>
        <end position="184"/>
    </location>
</feature>
<organism evidence="4 5">
    <name type="scientific">Lates japonicus</name>
    <name type="common">Japanese lates</name>
    <dbReference type="NCBI Taxonomy" id="270547"/>
    <lineage>
        <taxon>Eukaryota</taxon>
        <taxon>Metazoa</taxon>
        <taxon>Chordata</taxon>
        <taxon>Craniata</taxon>
        <taxon>Vertebrata</taxon>
        <taxon>Euteleostomi</taxon>
        <taxon>Actinopterygii</taxon>
        <taxon>Neopterygii</taxon>
        <taxon>Teleostei</taxon>
        <taxon>Neoteleostei</taxon>
        <taxon>Acanthomorphata</taxon>
        <taxon>Carangaria</taxon>
        <taxon>Carangaria incertae sedis</taxon>
        <taxon>Centropomidae</taxon>
        <taxon>Lates</taxon>
    </lineage>
</organism>
<evidence type="ECO:0000313" key="5">
    <source>
        <dbReference type="Proteomes" id="UP001279410"/>
    </source>
</evidence>
<feature type="compositionally biased region" description="Basic and acidic residues" evidence="2">
    <location>
        <begin position="262"/>
        <end position="292"/>
    </location>
</feature>
<keyword evidence="1" id="KW-1015">Disulfide bond</keyword>
<dbReference type="EMBL" id="BRZM01000261">
    <property type="protein sequence ID" value="GLD69743.1"/>
    <property type="molecule type" value="Genomic_DNA"/>
</dbReference>
<dbReference type="AlphaFoldDB" id="A0AAD3NCC1"/>
<comment type="caution">
    <text evidence="4">The sequence shown here is derived from an EMBL/GenBank/DDBJ whole genome shotgun (WGS) entry which is preliminary data.</text>
</comment>
<dbReference type="PANTHER" id="PTHR11675">
    <property type="entry name" value="N-ACETYLGALACTOSAMINYLTRANSFERASE"/>
    <property type="match status" value="1"/>
</dbReference>
<reference evidence="4" key="1">
    <citation type="submission" date="2022-08" db="EMBL/GenBank/DDBJ databases">
        <title>Genome sequencing of akame (Lates japonicus).</title>
        <authorList>
            <person name="Hashiguchi Y."/>
            <person name="Takahashi H."/>
        </authorList>
    </citation>
    <scope>NUCLEOTIDE SEQUENCE</scope>
    <source>
        <strain evidence="4">Kochi</strain>
    </source>
</reference>
<evidence type="ECO:0000256" key="1">
    <source>
        <dbReference type="ARBA" id="ARBA00023157"/>
    </source>
</evidence>
<dbReference type="InterPro" id="IPR001173">
    <property type="entry name" value="Glyco_trans_2-like"/>
</dbReference>
<keyword evidence="5" id="KW-1185">Reference proteome</keyword>
<name>A0AAD3NCC1_LATJO</name>
<dbReference type="GO" id="GO:0004653">
    <property type="term" value="F:polypeptide N-acetylgalactosaminyltransferase activity"/>
    <property type="evidence" value="ECO:0007669"/>
    <property type="project" value="TreeGrafter"/>
</dbReference>
<protein>
    <recommendedName>
        <fullName evidence="3">Glycosyltransferase 2-like domain-containing protein</fullName>
    </recommendedName>
</protein>
<dbReference type="PANTHER" id="PTHR11675:SF28">
    <property type="entry name" value="POLYPEPTIDE N-ACETYLGALACTOSAMINYLTRANSFERASE 9"/>
    <property type="match status" value="1"/>
</dbReference>
<proteinExistence type="predicted"/>
<dbReference type="Gene3D" id="3.90.550.10">
    <property type="entry name" value="Spore Coat Polysaccharide Biosynthesis Protein SpsA, Chain A"/>
    <property type="match status" value="1"/>
</dbReference>
<evidence type="ECO:0000259" key="3">
    <source>
        <dbReference type="Pfam" id="PF00535"/>
    </source>
</evidence>
<accession>A0AAD3NCC1</accession>
<gene>
    <name evidence="4" type="ORF">AKAME5_002105900</name>
</gene>
<evidence type="ECO:0000313" key="4">
    <source>
        <dbReference type="EMBL" id="GLD69743.1"/>
    </source>
</evidence>
<feature type="domain" description="Glycosyltransferase 2-like" evidence="3">
    <location>
        <begin position="32"/>
        <end position="85"/>
    </location>
</feature>
<sequence>MIWSTAYQPHQLIPVEGDNLWTINSDSVELKFNLDQYVNKRYPGLVKIVRNSKREGLIRARIHGWNAATAPVVGFFDAHVEFNTGCNFHEKLLMSGDSAPTVSTVSASEQDILDLTKASEVNSHVDNKSRHSQMETCSDYLPAIFSDSQLQRLYKFESEDSGVELPSGANSPSTPTGSEQSFVVHSRESSCESCNLTSVSTILPDKLVRQTQSVESVDNSLSTTVHNQDNVFIHSEELCSSAVTVELHIGKNVGRNQSRASESSREGNEDMSEQLEKNRAVTERTCSDDIRPGKQSSTGTCDDMIDNDFEPQPIAIRRSATSDSLEEYMDECCRLSEGLLLV</sequence>
<dbReference type="SUPFAM" id="SSF53448">
    <property type="entry name" value="Nucleotide-diphospho-sugar transferases"/>
    <property type="match status" value="1"/>
</dbReference>
<dbReference type="GO" id="GO:0006493">
    <property type="term" value="P:protein O-linked glycosylation"/>
    <property type="evidence" value="ECO:0007669"/>
    <property type="project" value="TreeGrafter"/>
</dbReference>
<feature type="region of interest" description="Disordered" evidence="2">
    <location>
        <begin position="254"/>
        <end position="307"/>
    </location>
</feature>
<dbReference type="InterPro" id="IPR029044">
    <property type="entry name" value="Nucleotide-diphossugar_trans"/>
</dbReference>
<dbReference type="Pfam" id="PF00535">
    <property type="entry name" value="Glycos_transf_2"/>
    <property type="match status" value="1"/>
</dbReference>
<feature type="compositionally biased region" description="Polar residues" evidence="2">
    <location>
        <begin position="168"/>
        <end position="183"/>
    </location>
</feature>
<evidence type="ECO:0000256" key="2">
    <source>
        <dbReference type="SAM" id="MobiDB-lite"/>
    </source>
</evidence>